<dbReference type="Pfam" id="PF10047">
    <property type="entry name" value="DUF2281"/>
    <property type="match status" value="1"/>
</dbReference>
<dbReference type="KEGG" id="spir:CWM47_00645"/>
<dbReference type="OrthoDB" id="9801704at2"/>
<reference evidence="2 3" key="1">
    <citation type="submission" date="2017-11" db="EMBL/GenBank/DDBJ databases">
        <title>Taxonomic description and genome sequences of Spirosoma HA7 sp. nov., isolated from pollen microhabitat of Corylus avellana.</title>
        <authorList>
            <person name="Ambika Manirajan B."/>
            <person name="Suarez C."/>
            <person name="Ratering S."/>
            <person name="Geissler-Plaum R."/>
            <person name="Cardinale M."/>
            <person name="Sylvia S."/>
        </authorList>
    </citation>
    <scope>NUCLEOTIDE SEQUENCE [LARGE SCALE GENOMIC DNA]</scope>
    <source>
        <strain evidence="2 3">HA7</strain>
    </source>
</reference>
<dbReference type="EMBL" id="CP025096">
    <property type="protein sequence ID" value="AUD00457.1"/>
    <property type="molecule type" value="Genomic_DNA"/>
</dbReference>
<evidence type="ECO:0000313" key="3">
    <source>
        <dbReference type="Proteomes" id="UP000232883"/>
    </source>
</evidence>
<dbReference type="RefSeq" id="WP_100985883.1">
    <property type="nucleotide sequence ID" value="NZ_CP025096.1"/>
</dbReference>
<sequence>MSTTALLSEIVALPPELRREVEDFVAFLRTKKQATTAPAEREFGYAKGKVRLSDDFDAPLDDFKEYM</sequence>
<dbReference type="InterPro" id="IPR018739">
    <property type="entry name" value="DUF2281"/>
</dbReference>
<feature type="domain" description="DUF2281" evidence="1">
    <location>
        <begin position="6"/>
        <end position="66"/>
    </location>
</feature>
<evidence type="ECO:0000259" key="1">
    <source>
        <dbReference type="Pfam" id="PF10047"/>
    </source>
</evidence>
<proteinExistence type="predicted"/>
<gene>
    <name evidence="2" type="ORF">CWM47_00645</name>
</gene>
<protein>
    <recommendedName>
        <fullName evidence="1">DUF2281 domain-containing protein</fullName>
    </recommendedName>
</protein>
<keyword evidence="3" id="KW-1185">Reference proteome</keyword>
<dbReference type="AlphaFoldDB" id="A0A2K8YS52"/>
<organism evidence="2 3">
    <name type="scientific">Spirosoma pollinicola</name>
    <dbReference type="NCBI Taxonomy" id="2057025"/>
    <lineage>
        <taxon>Bacteria</taxon>
        <taxon>Pseudomonadati</taxon>
        <taxon>Bacteroidota</taxon>
        <taxon>Cytophagia</taxon>
        <taxon>Cytophagales</taxon>
        <taxon>Cytophagaceae</taxon>
        <taxon>Spirosoma</taxon>
    </lineage>
</organism>
<dbReference type="Proteomes" id="UP000232883">
    <property type="component" value="Chromosome"/>
</dbReference>
<accession>A0A2K8YS52</accession>
<name>A0A2K8YS52_9BACT</name>
<evidence type="ECO:0000313" key="2">
    <source>
        <dbReference type="EMBL" id="AUD00457.1"/>
    </source>
</evidence>